<name>A0A835AHQ7_9POAL</name>
<feature type="transmembrane region" description="Helical" evidence="1">
    <location>
        <begin position="107"/>
        <end position="128"/>
    </location>
</feature>
<evidence type="ECO:0000313" key="3">
    <source>
        <dbReference type="Proteomes" id="UP000636709"/>
    </source>
</evidence>
<feature type="transmembrane region" description="Helical" evidence="1">
    <location>
        <begin position="35"/>
        <end position="57"/>
    </location>
</feature>
<accession>A0A835AHQ7</accession>
<dbReference type="Proteomes" id="UP000636709">
    <property type="component" value="Unassembled WGS sequence"/>
</dbReference>
<dbReference type="PANTHER" id="PTHR33530">
    <property type="entry name" value="OS01G0147100 PROTEIN"/>
    <property type="match status" value="1"/>
</dbReference>
<evidence type="ECO:0000313" key="2">
    <source>
        <dbReference type="EMBL" id="KAF8663928.1"/>
    </source>
</evidence>
<dbReference type="EMBL" id="JACEFO010002359">
    <property type="protein sequence ID" value="KAF8663928.1"/>
    <property type="molecule type" value="Genomic_DNA"/>
</dbReference>
<proteinExistence type="predicted"/>
<protein>
    <submittedName>
        <fullName evidence="2">Uncharacterized protein</fullName>
    </submittedName>
</protein>
<feature type="transmembrane region" description="Helical" evidence="1">
    <location>
        <begin position="69"/>
        <end position="95"/>
    </location>
</feature>
<dbReference type="AlphaFoldDB" id="A0A835AHQ7"/>
<organism evidence="2 3">
    <name type="scientific">Digitaria exilis</name>
    <dbReference type="NCBI Taxonomy" id="1010633"/>
    <lineage>
        <taxon>Eukaryota</taxon>
        <taxon>Viridiplantae</taxon>
        <taxon>Streptophyta</taxon>
        <taxon>Embryophyta</taxon>
        <taxon>Tracheophyta</taxon>
        <taxon>Spermatophyta</taxon>
        <taxon>Magnoliopsida</taxon>
        <taxon>Liliopsida</taxon>
        <taxon>Poales</taxon>
        <taxon>Poaceae</taxon>
        <taxon>PACMAD clade</taxon>
        <taxon>Panicoideae</taxon>
        <taxon>Panicodae</taxon>
        <taxon>Paniceae</taxon>
        <taxon>Anthephorinae</taxon>
        <taxon>Digitaria</taxon>
    </lineage>
</organism>
<keyword evidence="1" id="KW-0812">Transmembrane</keyword>
<comment type="caution">
    <text evidence="2">The sequence shown here is derived from an EMBL/GenBank/DDBJ whole genome shotgun (WGS) entry which is preliminary data.</text>
</comment>
<keyword evidence="3" id="KW-1185">Reference proteome</keyword>
<keyword evidence="1" id="KW-1133">Transmembrane helix</keyword>
<dbReference type="Pfam" id="PF12442">
    <property type="entry name" value="DUF3681"/>
    <property type="match status" value="1"/>
</dbReference>
<reference evidence="2" key="1">
    <citation type="submission" date="2020-07" db="EMBL/GenBank/DDBJ databases">
        <title>Genome sequence and genetic diversity analysis of an under-domesticated orphan crop, white fonio (Digitaria exilis).</title>
        <authorList>
            <person name="Bennetzen J.L."/>
            <person name="Chen S."/>
            <person name="Ma X."/>
            <person name="Wang X."/>
            <person name="Yssel A.E.J."/>
            <person name="Chaluvadi S.R."/>
            <person name="Johnson M."/>
            <person name="Gangashetty P."/>
            <person name="Hamidou F."/>
            <person name="Sanogo M.D."/>
            <person name="Zwaenepoel A."/>
            <person name="Wallace J."/>
            <person name="Van De Peer Y."/>
            <person name="Van Deynze A."/>
        </authorList>
    </citation>
    <scope>NUCLEOTIDE SEQUENCE</scope>
    <source>
        <tissue evidence="2">Leaves</tissue>
    </source>
</reference>
<dbReference type="InterPro" id="IPR022149">
    <property type="entry name" value="DUF3681"/>
</dbReference>
<keyword evidence="1" id="KW-0472">Membrane</keyword>
<evidence type="ECO:0000256" key="1">
    <source>
        <dbReference type="SAM" id="Phobius"/>
    </source>
</evidence>
<sequence>MMLSWLELGDGNIAGEFMDGAAGGASDGAAASRQLAWLLFWVGFITMLLDLFTALYRAPGGVVFKSHKLTYYLTLAAIFTMGLFEVITALCLSRYSSSRRVHVFARVVLYISVVPLVGVIALGGFAVLMKT</sequence>
<dbReference type="OrthoDB" id="685622at2759"/>
<gene>
    <name evidence="2" type="ORF">HU200_055270</name>
</gene>
<dbReference type="PANTHER" id="PTHR33530:SF15">
    <property type="entry name" value="OS01G0147100 PROTEIN"/>
    <property type="match status" value="1"/>
</dbReference>